<dbReference type="InterPro" id="IPR019758">
    <property type="entry name" value="Pept_S26A_signal_pept_1_CS"/>
</dbReference>
<comment type="subcellular location">
    <subcellularLocation>
        <location evidence="2">Cell membrane</location>
        <topology evidence="2">Single-pass type II membrane protein</topology>
    </subcellularLocation>
    <subcellularLocation>
        <location evidence="7">Membrane</location>
        <topology evidence="7">Single-pass type II membrane protein</topology>
    </subcellularLocation>
</comment>
<keyword evidence="7" id="KW-0645">Protease</keyword>
<dbReference type="PANTHER" id="PTHR43390:SF1">
    <property type="entry name" value="CHLOROPLAST PROCESSING PEPTIDASE"/>
    <property type="match status" value="1"/>
</dbReference>
<keyword evidence="7" id="KW-0812">Transmembrane</keyword>
<evidence type="ECO:0000259" key="8">
    <source>
        <dbReference type="Pfam" id="PF10502"/>
    </source>
</evidence>
<dbReference type="AlphaFoldDB" id="A0A949X3H1"/>
<feature type="domain" description="Peptidase S26" evidence="8">
    <location>
        <begin position="10"/>
        <end position="166"/>
    </location>
</feature>
<dbReference type="EMBL" id="JAEEGC010000089">
    <property type="protein sequence ID" value="MBV7274579.1"/>
    <property type="molecule type" value="Genomic_DNA"/>
</dbReference>
<feature type="active site" evidence="6">
    <location>
        <position position="83"/>
    </location>
</feature>
<comment type="caution">
    <text evidence="9">The sequence shown here is derived from an EMBL/GenBank/DDBJ whole genome shotgun (WGS) entry which is preliminary data.</text>
</comment>
<sequence>MNNKLIKEIKDYMISITVALVIALLFHTYVFARATVQGPSMQPTLHNNDILFLEKISTETSNVKRGQIVVFDSKDENGDYYIKRVIGIAGDTVEIKNGHVYLNGSMLNESYLSSNNITEPSTDESKYIVPDGCVFVLGDNRTNSKDSRVLGPIKIKDLKGHAVVRVFPFNKATVF</sequence>
<evidence type="ECO:0000256" key="1">
    <source>
        <dbReference type="ARBA" id="ARBA00000677"/>
    </source>
</evidence>
<comment type="catalytic activity">
    <reaction evidence="1 7">
        <text>Cleavage of hydrophobic, N-terminal signal or leader sequences from secreted and periplasmic proteins.</text>
        <dbReference type="EC" id="3.4.21.89"/>
    </reaction>
</comment>
<comment type="similarity">
    <text evidence="3 7">Belongs to the peptidase S26 family.</text>
</comment>
<evidence type="ECO:0000313" key="9">
    <source>
        <dbReference type="EMBL" id="MBV7274579.1"/>
    </source>
</evidence>
<evidence type="ECO:0000313" key="10">
    <source>
        <dbReference type="Proteomes" id="UP000694308"/>
    </source>
</evidence>
<dbReference type="Pfam" id="PF10502">
    <property type="entry name" value="Peptidase_S26"/>
    <property type="match status" value="1"/>
</dbReference>
<dbReference type="GO" id="GO:0009003">
    <property type="term" value="F:signal peptidase activity"/>
    <property type="evidence" value="ECO:0007669"/>
    <property type="project" value="UniProtKB-EC"/>
</dbReference>
<accession>A0A949X3H1</accession>
<evidence type="ECO:0000256" key="5">
    <source>
        <dbReference type="ARBA" id="ARBA00022801"/>
    </source>
</evidence>
<dbReference type="GO" id="GO:0004252">
    <property type="term" value="F:serine-type endopeptidase activity"/>
    <property type="evidence" value="ECO:0007669"/>
    <property type="project" value="InterPro"/>
</dbReference>
<dbReference type="Proteomes" id="UP000694308">
    <property type="component" value="Unassembled WGS sequence"/>
</dbReference>
<evidence type="ECO:0000256" key="4">
    <source>
        <dbReference type="ARBA" id="ARBA00013208"/>
    </source>
</evidence>
<dbReference type="PANTHER" id="PTHR43390">
    <property type="entry name" value="SIGNAL PEPTIDASE I"/>
    <property type="match status" value="1"/>
</dbReference>
<dbReference type="InterPro" id="IPR019533">
    <property type="entry name" value="Peptidase_S26"/>
</dbReference>
<keyword evidence="5 7" id="KW-0378">Hydrolase</keyword>
<dbReference type="EC" id="3.4.21.89" evidence="4 7"/>
<dbReference type="PROSITE" id="PS00761">
    <property type="entry name" value="SPASE_I_3"/>
    <property type="match status" value="1"/>
</dbReference>
<keyword evidence="7" id="KW-1133">Transmembrane helix</keyword>
<evidence type="ECO:0000256" key="7">
    <source>
        <dbReference type="RuleBase" id="RU362042"/>
    </source>
</evidence>
<dbReference type="GO" id="GO:0006465">
    <property type="term" value="P:signal peptide processing"/>
    <property type="evidence" value="ECO:0007669"/>
    <property type="project" value="InterPro"/>
</dbReference>
<keyword evidence="7" id="KW-0472">Membrane</keyword>
<reference evidence="9" key="1">
    <citation type="submission" date="2020-12" db="EMBL/GenBank/DDBJ databases">
        <title>Clostridium thailandense sp. nov., a novel acetogenic bacterium isolated from peat land soil in Thailand.</title>
        <authorList>
            <person name="Chaikitkaew S."/>
            <person name="Birkeland N.K."/>
        </authorList>
    </citation>
    <scope>NUCLEOTIDE SEQUENCE</scope>
    <source>
        <strain evidence="9">PL3</strain>
    </source>
</reference>
<feature type="active site" evidence="6">
    <location>
        <position position="40"/>
    </location>
</feature>
<proteinExistence type="inferred from homology"/>
<protein>
    <recommendedName>
        <fullName evidence="4 7">Signal peptidase I</fullName>
        <ecNumber evidence="4 7">3.4.21.89</ecNumber>
    </recommendedName>
</protein>
<dbReference type="GO" id="GO:0005886">
    <property type="term" value="C:plasma membrane"/>
    <property type="evidence" value="ECO:0007669"/>
    <property type="project" value="UniProtKB-SubCell"/>
</dbReference>
<feature type="transmembrane region" description="Helical" evidence="7">
    <location>
        <begin position="12"/>
        <end position="32"/>
    </location>
</feature>
<gene>
    <name evidence="9" type="primary">lepB</name>
    <name evidence="9" type="ORF">I6U48_16930</name>
</gene>
<dbReference type="RefSeq" id="WP_218321643.1">
    <property type="nucleotide sequence ID" value="NZ_JAEEGC010000089.1"/>
</dbReference>
<evidence type="ECO:0000256" key="6">
    <source>
        <dbReference type="PIRSR" id="PIRSR600223-1"/>
    </source>
</evidence>
<dbReference type="InterPro" id="IPR000223">
    <property type="entry name" value="Pept_S26A_signal_pept_1"/>
</dbReference>
<dbReference type="CDD" id="cd06530">
    <property type="entry name" value="S26_SPase_I"/>
    <property type="match status" value="1"/>
</dbReference>
<dbReference type="NCBIfam" id="TIGR02227">
    <property type="entry name" value="sigpep_I_bact"/>
    <property type="match status" value="1"/>
</dbReference>
<keyword evidence="10" id="KW-1185">Reference proteome</keyword>
<organism evidence="9 10">
    <name type="scientific">Clostridium thailandense</name>
    <dbReference type="NCBI Taxonomy" id="2794346"/>
    <lineage>
        <taxon>Bacteria</taxon>
        <taxon>Bacillati</taxon>
        <taxon>Bacillota</taxon>
        <taxon>Clostridia</taxon>
        <taxon>Eubacteriales</taxon>
        <taxon>Clostridiaceae</taxon>
        <taxon>Clostridium</taxon>
    </lineage>
</organism>
<evidence type="ECO:0000256" key="2">
    <source>
        <dbReference type="ARBA" id="ARBA00004401"/>
    </source>
</evidence>
<evidence type="ECO:0000256" key="3">
    <source>
        <dbReference type="ARBA" id="ARBA00009370"/>
    </source>
</evidence>
<name>A0A949X3H1_9CLOT</name>